<evidence type="ECO:0000313" key="4">
    <source>
        <dbReference type="EMBL" id="CAB4222943.1"/>
    </source>
</evidence>
<gene>
    <name evidence="4" type="ORF">UFOVP1666_7</name>
    <name evidence="1" type="ORF">UFOVP867_160</name>
    <name evidence="2" type="ORF">UFOVP913_38</name>
    <name evidence="3" type="ORF">UFOVP993_91</name>
</gene>
<accession>A0A6J5PH78</accession>
<evidence type="ECO:0000313" key="3">
    <source>
        <dbReference type="EMBL" id="CAB4176941.1"/>
    </source>
</evidence>
<dbReference type="EMBL" id="LR796858">
    <property type="protein sequence ID" value="CAB4170502.1"/>
    <property type="molecule type" value="Genomic_DNA"/>
</dbReference>
<protein>
    <submittedName>
        <fullName evidence="2">NTP pyrophosphohydrolase, DR2231-like</fullName>
    </submittedName>
</protein>
<dbReference type="SUPFAM" id="SSF101386">
    <property type="entry name" value="all-alpha NTP pyrophosphatases"/>
    <property type="match status" value="1"/>
</dbReference>
<proteinExistence type="predicted"/>
<dbReference type="GO" id="GO:0016787">
    <property type="term" value="F:hydrolase activity"/>
    <property type="evidence" value="ECO:0007669"/>
    <property type="project" value="UniProtKB-KW"/>
</dbReference>
<reference evidence="2" key="1">
    <citation type="submission" date="2020-05" db="EMBL/GenBank/DDBJ databases">
        <authorList>
            <person name="Chiriac C."/>
            <person name="Salcher M."/>
            <person name="Ghai R."/>
            <person name="Kavagutti S V."/>
        </authorList>
    </citation>
    <scope>NUCLEOTIDE SEQUENCE</scope>
</reference>
<organism evidence="2">
    <name type="scientific">uncultured Caudovirales phage</name>
    <dbReference type="NCBI Taxonomy" id="2100421"/>
    <lineage>
        <taxon>Viruses</taxon>
        <taxon>Duplodnaviria</taxon>
        <taxon>Heunggongvirae</taxon>
        <taxon>Uroviricota</taxon>
        <taxon>Caudoviricetes</taxon>
        <taxon>Peduoviridae</taxon>
        <taxon>Maltschvirus</taxon>
        <taxon>Maltschvirus maltsch</taxon>
    </lineage>
</organism>
<evidence type="ECO:0000313" key="2">
    <source>
        <dbReference type="EMBL" id="CAB4170502.1"/>
    </source>
</evidence>
<dbReference type="CDD" id="cd11530">
    <property type="entry name" value="NTP-PPase_DR2231_like"/>
    <property type="match status" value="1"/>
</dbReference>
<dbReference type="InterPro" id="IPR033653">
    <property type="entry name" value="NTP-PPase_DR2231-like"/>
</dbReference>
<evidence type="ECO:0000313" key="1">
    <source>
        <dbReference type="EMBL" id="CAB4168124.1"/>
    </source>
</evidence>
<dbReference type="Gene3D" id="1.10.3420.10">
    <property type="entry name" value="putative ntp pyrophosphohydrolase like domain"/>
    <property type="match status" value="1"/>
</dbReference>
<dbReference type="InterPro" id="IPR023292">
    <property type="entry name" value="NTP_PyroPHydrolase-like_dom_sf"/>
</dbReference>
<dbReference type="EMBL" id="LR796944">
    <property type="protein sequence ID" value="CAB4176941.1"/>
    <property type="molecule type" value="Genomic_DNA"/>
</dbReference>
<dbReference type="Pfam" id="PF01503">
    <property type="entry name" value="PRA-PH"/>
    <property type="match status" value="1"/>
</dbReference>
<dbReference type="EMBL" id="LR797534">
    <property type="protein sequence ID" value="CAB4222943.1"/>
    <property type="molecule type" value="Genomic_DNA"/>
</dbReference>
<sequence length="118" mass="13781">MKNDVIKFIEACDQTTSKETIFLYTKLIKEEYSEFVEAVCDQDEEEQLDACMDMIWVILGFCHMKGYDIQGAWDEVTKTNMAKVDPVTGKVRRREDGKILKPDDWKEPDMSKFLKGTR</sequence>
<keyword evidence="2" id="KW-0378">Hydrolase</keyword>
<name>A0A6J5PH78_9CAUD</name>
<dbReference type="InterPro" id="IPR021130">
    <property type="entry name" value="PRib-ATP_PPHydrolase-like"/>
</dbReference>
<dbReference type="EMBL" id="LR796815">
    <property type="protein sequence ID" value="CAB4168124.1"/>
    <property type="molecule type" value="Genomic_DNA"/>
</dbReference>